<accession>A0A137NXJ7</accession>
<feature type="transmembrane region" description="Helical" evidence="3">
    <location>
        <begin position="28"/>
        <end position="50"/>
    </location>
</feature>
<dbReference type="PANTHER" id="PTHR48043">
    <property type="entry name" value="EG:EG0003.4 PROTEIN-RELATED"/>
    <property type="match status" value="1"/>
</dbReference>
<proteinExistence type="predicted"/>
<dbReference type="PANTHER" id="PTHR48043:SF145">
    <property type="entry name" value="FI06409P-RELATED"/>
    <property type="match status" value="1"/>
</dbReference>
<organism evidence="4 5">
    <name type="scientific">Conidiobolus coronatus (strain ATCC 28846 / CBS 209.66 / NRRL 28638)</name>
    <name type="common">Delacroixia coronata</name>
    <dbReference type="NCBI Taxonomy" id="796925"/>
    <lineage>
        <taxon>Eukaryota</taxon>
        <taxon>Fungi</taxon>
        <taxon>Fungi incertae sedis</taxon>
        <taxon>Zoopagomycota</taxon>
        <taxon>Entomophthoromycotina</taxon>
        <taxon>Entomophthoromycetes</taxon>
        <taxon>Entomophthorales</taxon>
        <taxon>Ancylistaceae</taxon>
        <taxon>Conidiobolus</taxon>
    </lineage>
</organism>
<dbReference type="EMBL" id="KQ964631">
    <property type="protein sequence ID" value="KXN67516.1"/>
    <property type="molecule type" value="Genomic_DNA"/>
</dbReference>
<keyword evidence="2 4" id="KW-0808">Transferase</keyword>
<evidence type="ECO:0000313" key="5">
    <source>
        <dbReference type="Proteomes" id="UP000070444"/>
    </source>
</evidence>
<keyword evidence="5" id="KW-1185">Reference proteome</keyword>
<evidence type="ECO:0000256" key="3">
    <source>
        <dbReference type="SAM" id="Phobius"/>
    </source>
</evidence>
<keyword evidence="1" id="KW-0328">Glycosyltransferase</keyword>
<evidence type="ECO:0000256" key="1">
    <source>
        <dbReference type="ARBA" id="ARBA00022676"/>
    </source>
</evidence>
<dbReference type="OrthoDB" id="5835829at2759"/>
<feature type="transmembrane region" description="Helical" evidence="3">
    <location>
        <begin position="552"/>
        <end position="571"/>
    </location>
</feature>
<dbReference type="Pfam" id="PF00201">
    <property type="entry name" value="UDPGT"/>
    <property type="match status" value="1"/>
</dbReference>
<keyword evidence="3" id="KW-1133">Transmembrane helix</keyword>
<sequence length="588" mass="66980">MCGLYEGLLVKTVIECMCKVDRLDSSELIVLLQLGFIVANVVLGITYFQYLGCITFTWTQDFTSSHECLCSLELTTGADFSEGEAPLNIAISVTLGSRSHAKYLFEISEILKNRGHSFTYLCTDDTLKFSEGYNINHKIVAKMNSVFSPFESGPFTRMSKMGFSRDNGAKLTKVYTKSFPFYENYYKEERPDLIICDYVSPSYIESKALLGIKNGLEPATIENYSFWERLNHGLIDPIKYKFIYYLMYNKLNNARKEFGIPNEFSLTHFTNMGLRIANSYIGFENTRPLPSNVYPIGSILPDKLSPLSLELNFFLNSRQKVLYIAFGSLIKFKSNISTNMLEHFQRLLNEGWIDGIIWGGLKNTNFEKFPKFYTVNGVEYSTEKILEGTHDDFKFLKWAPQDAILNHENVKLFITHAGLESIYESIQSGTPMLAIPFFVGQPLNSVLIKEHGIGDYIEWPLDGDILIHQKMVNLIDPSSIQLKSKLNQFQKINQFSSNRKLFAAELIETYAYSAKTCRLSETPKSFEIPCEVKLFLPLDHQISAFKANLIDVYAAGIVILLAIVGLIALIIRKLLAKACRYFNNQKKE</sequence>
<dbReference type="GO" id="GO:0008194">
    <property type="term" value="F:UDP-glycosyltransferase activity"/>
    <property type="evidence" value="ECO:0007669"/>
    <property type="project" value="InterPro"/>
</dbReference>
<name>A0A137NXJ7_CONC2</name>
<dbReference type="CDD" id="cd03784">
    <property type="entry name" value="GT1_Gtf-like"/>
    <property type="match status" value="1"/>
</dbReference>
<reference evidence="4 5" key="1">
    <citation type="journal article" date="2015" name="Genome Biol. Evol.">
        <title>Phylogenomic analyses indicate that early fungi evolved digesting cell walls of algal ancestors of land plants.</title>
        <authorList>
            <person name="Chang Y."/>
            <person name="Wang S."/>
            <person name="Sekimoto S."/>
            <person name="Aerts A.L."/>
            <person name="Choi C."/>
            <person name="Clum A."/>
            <person name="LaButti K.M."/>
            <person name="Lindquist E.A."/>
            <person name="Yee Ngan C."/>
            <person name="Ohm R.A."/>
            <person name="Salamov A.A."/>
            <person name="Grigoriev I.V."/>
            <person name="Spatafora J.W."/>
            <person name="Berbee M.L."/>
        </authorList>
    </citation>
    <scope>NUCLEOTIDE SEQUENCE [LARGE SCALE GENOMIC DNA]</scope>
    <source>
        <strain evidence="4 5">NRRL 28638</strain>
    </source>
</reference>
<dbReference type="Gene3D" id="3.40.50.2000">
    <property type="entry name" value="Glycogen Phosphorylase B"/>
    <property type="match status" value="2"/>
</dbReference>
<protein>
    <submittedName>
        <fullName evidence="4">Glycosyltransferase family 1 protein</fullName>
    </submittedName>
</protein>
<dbReference type="SUPFAM" id="SSF53756">
    <property type="entry name" value="UDP-Glycosyltransferase/glycogen phosphorylase"/>
    <property type="match status" value="1"/>
</dbReference>
<gene>
    <name evidence="4" type="ORF">CONCODRAFT_10403</name>
</gene>
<dbReference type="InterPro" id="IPR050271">
    <property type="entry name" value="UDP-glycosyltransferase"/>
</dbReference>
<dbReference type="AlphaFoldDB" id="A0A137NXJ7"/>
<dbReference type="InterPro" id="IPR002213">
    <property type="entry name" value="UDP_glucos_trans"/>
</dbReference>
<keyword evidence="3" id="KW-0472">Membrane</keyword>
<dbReference type="Proteomes" id="UP000070444">
    <property type="component" value="Unassembled WGS sequence"/>
</dbReference>
<evidence type="ECO:0000313" key="4">
    <source>
        <dbReference type="EMBL" id="KXN67516.1"/>
    </source>
</evidence>
<evidence type="ECO:0000256" key="2">
    <source>
        <dbReference type="ARBA" id="ARBA00022679"/>
    </source>
</evidence>
<keyword evidence="3" id="KW-0812">Transmembrane</keyword>